<protein>
    <submittedName>
        <fullName evidence="1">Uncharacterized protein</fullName>
    </submittedName>
</protein>
<evidence type="ECO:0000313" key="2">
    <source>
        <dbReference type="Proteomes" id="UP001454036"/>
    </source>
</evidence>
<reference evidence="1 2" key="1">
    <citation type="submission" date="2024-01" db="EMBL/GenBank/DDBJ databases">
        <title>The complete chloroplast genome sequence of Lithospermum erythrorhizon: insights into the phylogenetic relationship among Boraginaceae species and the maternal lineages of purple gromwells.</title>
        <authorList>
            <person name="Okada T."/>
            <person name="Watanabe K."/>
        </authorList>
    </citation>
    <scope>NUCLEOTIDE SEQUENCE [LARGE SCALE GENOMIC DNA]</scope>
</reference>
<dbReference type="AlphaFoldDB" id="A0AAV3PX36"/>
<name>A0AAV3PX36_LITER</name>
<dbReference type="EMBL" id="BAABME010018926">
    <property type="protein sequence ID" value="GAA0155477.1"/>
    <property type="molecule type" value="Genomic_DNA"/>
</dbReference>
<dbReference type="Proteomes" id="UP001454036">
    <property type="component" value="Unassembled WGS sequence"/>
</dbReference>
<evidence type="ECO:0000313" key="1">
    <source>
        <dbReference type="EMBL" id="GAA0155477.1"/>
    </source>
</evidence>
<keyword evidence="2" id="KW-1185">Reference proteome</keyword>
<comment type="caution">
    <text evidence="1">The sequence shown here is derived from an EMBL/GenBank/DDBJ whole genome shotgun (WGS) entry which is preliminary data.</text>
</comment>
<organism evidence="1 2">
    <name type="scientific">Lithospermum erythrorhizon</name>
    <name type="common">Purple gromwell</name>
    <name type="synonym">Lithospermum officinale var. erythrorhizon</name>
    <dbReference type="NCBI Taxonomy" id="34254"/>
    <lineage>
        <taxon>Eukaryota</taxon>
        <taxon>Viridiplantae</taxon>
        <taxon>Streptophyta</taxon>
        <taxon>Embryophyta</taxon>
        <taxon>Tracheophyta</taxon>
        <taxon>Spermatophyta</taxon>
        <taxon>Magnoliopsida</taxon>
        <taxon>eudicotyledons</taxon>
        <taxon>Gunneridae</taxon>
        <taxon>Pentapetalae</taxon>
        <taxon>asterids</taxon>
        <taxon>lamiids</taxon>
        <taxon>Boraginales</taxon>
        <taxon>Boraginaceae</taxon>
        <taxon>Boraginoideae</taxon>
        <taxon>Lithospermeae</taxon>
        <taxon>Lithospermum</taxon>
    </lineage>
</organism>
<accession>A0AAV3PX36</accession>
<gene>
    <name evidence="1" type="ORF">LIER_38099</name>
</gene>
<sequence>MQFSYALESPDLHNLSHVNEDLAKINDVVSTSVSSLVDAEIDENHMHVDGSGLKNEAVVVQQVDNNHSAHTGVDEAIDQVGNNVEDGEVVVQPTCITDDVGVRINMGIDQPLIDNDVMVEVTAIRFPPLDY</sequence>
<proteinExistence type="predicted"/>